<keyword evidence="2" id="KW-1185">Reference proteome</keyword>
<proteinExistence type="predicted"/>
<comment type="caution">
    <text evidence="1">The sequence shown here is derived from an EMBL/GenBank/DDBJ whole genome shotgun (WGS) entry which is preliminary data.</text>
</comment>
<sequence>MDAFPRTPYTPPATTSPLQNGHHTDRSAASSRSRGGNGGINLTPGADSLTRRGSQPPRPSHVQHPPNASESTFRAPAHKHAHHLHSIPPREKSTRTLIIDHLLWVHACTRFAQARAELAMTDRTGGPGTPNYARRERPEQWQVDDEALPSDGELADVDGHALCARSGGPDHVHDDEEKETGKRIPRQDLPHARRLRQRAESLEKVIASMRGQPPRVIPFPEGEPTASVWQSSLTKSVTDIAAQQSPEAPSPAGKHVLPNGVRLRFALTAIINALFARQAPFHFQPAVSVLSSSGSTSSGRSSSRSTTQTLSSPSPSTPPSASLSWLPPSLVPLLAVSSAIVTAPSMSSPYSTQPSNLTYPTCQRQPFAIEPSLRVRDMFTGGVELRTTRPPLLPLCSRHLRPTCEICVNPGRGGHTRPRGPSHASERGLVQQGGRISGFAEGAGIGSGLAPLGPGGTLLRQGIPPLCETHLADSRTGTGVRSTPLTELIPHFVRLSALVALELGREVNVEELGPRASRAALVPTTHWYFLLAGILTRAALEGYLTAGWTGVMPVKVLLGVGLGTAAIREASVLRQLTPDDTYVESEPDGMPDLTEAVDVLFPSRGANASAEVVNENGNETDGGEGGKESDGSVAEYAREMGKRLARFLDVPASTPDLSTHLEDLTWQYPAEPVERAALRFCEALARWRGKPELETHKRPLPALGRTPAPTVMLEGGIGSTANSAVRRAIGRYFVIPHGTTTTAAAAAATTTPASKDDPSSGGEGEGRVVIGRKRAHSISGAAASNGNASTGDRWEERKRYA</sequence>
<protein>
    <submittedName>
        <fullName evidence="1">Uncharacterized protein</fullName>
    </submittedName>
</protein>
<dbReference type="Proteomes" id="UP001207468">
    <property type="component" value="Unassembled WGS sequence"/>
</dbReference>
<accession>A0ACC0UJM5</accession>
<dbReference type="EMBL" id="JAGFNK010000015">
    <property type="protein sequence ID" value="KAI9511908.1"/>
    <property type="molecule type" value="Genomic_DNA"/>
</dbReference>
<reference evidence="1" key="1">
    <citation type="submission" date="2021-03" db="EMBL/GenBank/DDBJ databases">
        <title>Evolutionary priming and transition to the ectomycorrhizal habit in an iconic lineage of mushroom-forming fungi: is preadaptation a requirement?</title>
        <authorList>
            <consortium name="DOE Joint Genome Institute"/>
            <person name="Looney B.P."/>
            <person name="Miyauchi S."/>
            <person name="Morin E."/>
            <person name="Drula E."/>
            <person name="Courty P.E."/>
            <person name="Chicoki N."/>
            <person name="Fauchery L."/>
            <person name="Kohler A."/>
            <person name="Kuo A."/>
            <person name="LaButti K."/>
            <person name="Pangilinan J."/>
            <person name="Lipzen A."/>
            <person name="Riley R."/>
            <person name="Andreopoulos W."/>
            <person name="He G."/>
            <person name="Johnson J."/>
            <person name="Barry K.W."/>
            <person name="Grigoriev I.V."/>
            <person name="Nagy L."/>
            <person name="Hibbett D."/>
            <person name="Henrissat B."/>
            <person name="Matheny P.B."/>
            <person name="Labbe J."/>
            <person name="Martin A.F."/>
        </authorList>
    </citation>
    <scope>NUCLEOTIDE SEQUENCE</scope>
    <source>
        <strain evidence="1">BPL698</strain>
    </source>
</reference>
<gene>
    <name evidence="1" type="ORF">F5148DRAFT_1146508</name>
</gene>
<organism evidence="1 2">
    <name type="scientific">Russula earlei</name>
    <dbReference type="NCBI Taxonomy" id="71964"/>
    <lineage>
        <taxon>Eukaryota</taxon>
        <taxon>Fungi</taxon>
        <taxon>Dikarya</taxon>
        <taxon>Basidiomycota</taxon>
        <taxon>Agaricomycotina</taxon>
        <taxon>Agaricomycetes</taxon>
        <taxon>Russulales</taxon>
        <taxon>Russulaceae</taxon>
        <taxon>Russula</taxon>
    </lineage>
</organism>
<evidence type="ECO:0000313" key="1">
    <source>
        <dbReference type="EMBL" id="KAI9511908.1"/>
    </source>
</evidence>
<evidence type="ECO:0000313" key="2">
    <source>
        <dbReference type="Proteomes" id="UP001207468"/>
    </source>
</evidence>
<name>A0ACC0UJM5_9AGAM</name>